<feature type="non-terminal residue" evidence="1">
    <location>
        <position position="1"/>
    </location>
</feature>
<gene>
    <name evidence="1" type="ORF">DACRYDRAFT_57040</name>
</gene>
<accession>M5FS87</accession>
<proteinExistence type="predicted"/>
<dbReference type="PANTHER" id="PTHR35179">
    <property type="entry name" value="PROTEIN CBG02620"/>
    <property type="match status" value="1"/>
</dbReference>
<dbReference type="AlphaFoldDB" id="M5FS87"/>
<dbReference type="OrthoDB" id="420564at2759"/>
<dbReference type="EMBL" id="JH795872">
    <property type="protein sequence ID" value="EJT98668.1"/>
    <property type="molecule type" value="Genomic_DNA"/>
</dbReference>
<name>M5FS87_DACPD</name>
<evidence type="ECO:0000313" key="2">
    <source>
        <dbReference type="Proteomes" id="UP000030653"/>
    </source>
</evidence>
<reference evidence="1 2" key="1">
    <citation type="journal article" date="2012" name="Science">
        <title>The Paleozoic origin of enzymatic lignin decomposition reconstructed from 31 fungal genomes.</title>
        <authorList>
            <person name="Floudas D."/>
            <person name="Binder M."/>
            <person name="Riley R."/>
            <person name="Barry K."/>
            <person name="Blanchette R.A."/>
            <person name="Henrissat B."/>
            <person name="Martinez A.T."/>
            <person name="Otillar R."/>
            <person name="Spatafora J.W."/>
            <person name="Yadav J.S."/>
            <person name="Aerts A."/>
            <person name="Benoit I."/>
            <person name="Boyd A."/>
            <person name="Carlson A."/>
            <person name="Copeland A."/>
            <person name="Coutinho P.M."/>
            <person name="de Vries R.P."/>
            <person name="Ferreira P."/>
            <person name="Findley K."/>
            <person name="Foster B."/>
            <person name="Gaskell J."/>
            <person name="Glotzer D."/>
            <person name="Gorecki P."/>
            <person name="Heitman J."/>
            <person name="Hesse C."/>
            <person name="Hori C."/>
            <person name="Igarashi K."/>
            <person name="Jurgens J.A."/>
            <person name="Kallen N."/>
            <person name="Kersten P."/>
            <person name="Kohler A."/>
            <person name="Kuees U."/>
            <person name="Kumar T.K.A."/>
            <person name="Kuo A."/>
            <person name="LaButti K."/>
            <person name="Larrondo L.F."/>
            <person name="Lindquist E."/>
            <person name="Ling A."/>
            <person name="Lombard V."/>
            <person name="Lucas S."/>
            <person name="Lundell T."/>
            <person name="Martin R."/>
            <person name="McLaughlin D.J."/>
            <person name="Morgenstern I."/>
            <person name="Morin E."/>
            <person name="Murat C."/>
            <person name="Nagy L.G."/>
            <person name="Nolan M."/>
            <person name="Ohm R.A."/>
            <person name="Patyshakuliyeva A."/>
            <person name="Rokas A."/>
            <person name="Ruiz-Duenas F.J."/>
            <person name="Sabat G."/>
            <person name="Salamov A."/>
            <person name="Samejima M."/>
            <person name="Schmutz J."/>
            <person name="Slot J.C."/>
            <person name="St John F."/>
            <person name="Stenlid J."/>
            <person name="Sun H."/>
            <person name="Sun S."/>
            <person name="Syed K."/>
            <person name="Tsang A."/>
            <person name="Wiebenga A."/>
            <person name="Young D."/>
            <person name="Pisabarro A."/>
            <person name="Eastwood D.C."/>
            <person name="Martin F."/>
            <person name="Cullen D."/>
            <person name="Grigoriev I.V."/>
            <person name="Hibbett D.S."/>
        </authorList>
    </citation>
    <scope>NUCLEOTIDE SEQUENCE [LARGE SCALE GENOMIC DNA]</scope>
    <source>
        <strain evidence="1 2">DJM-731 SS1</strain>
    </source>
</reference>
<dbReference type="HOGENOM" id="CLU_2229458_0_0_1"/>
<dbReference type="PANTHER" id="PTHR35179:SF2">
    <property type="entry name" value="START DOMAIN-CONTAINING PROTEIN"/>
    <property type="match status" value="1"/>
</dbReference>
<keyword evidence="2" id="KW-1185">Reference proteome</keyword>
<dbReference type="RefSeq" id="XP_040625566.1">
    <property type="nucleotide sequence ID" value="XM_040775411.1"/>
</dbReference>
<sequence length="106" mass="11886">PTFDLGSVDVVTSRNNLRKLLRFVTGTYTDDWFRIDAELIGDAMMLMRWEGAQVERSGQFRGYGANFKQQCTKPGRDDASTNHRTVTYSLGGLNLVVGCHVDGQVR</sequence>
<dbReference type="GeneID" id="63690473"/>
<organism evidence="1 2">
    <name type="scientific">Dacryopinax primogenitus (strain DJM 731)</name>
    <name type="common">Brown rot fungus</name>
    <dbReference type="NCBI Taxonomy" id="1858805"/>
    <lineage>
        <taxon>Eukaryota</taxon>
        <taxon>Fungi</taxon>
        <taxon>Dikarya</taxon>
        <taxon>Basidiomycota</taxon>
        <taxon>Agaricomycotina</taxon>
        <taxon>Dacrymycetes</taxon>
        <taxon>Dacrymycetales</taxon>
        <taxon>Dacrymycetaceae</taxon>
        <taxon>Dacryopinax</taxon>
    </lineage>
</organism>
<dbReference type="Proteomes" id="UP000030653">
    <property type="component" value="Unassembled WGS sequence"/>
</dbReference>
<dbReference type="STRING" id="1858805.M5FS87"/>
<protein>
    <submittedName>
        <fullName evidence="1">Uncharacterized protein</fullName>
    </submittedName>
</protein>
<evidence type="ECO:0000313" key="1">
    <source>
        <dbReference type="EMBL" id="EJT98668.1"/>
    </source>
</evidence>